<gene>
    <name evidence="9" type="ORF">SK608_0549</name>
</gene>
<sequence>MKKEEKLNQFWKYVLLIVGGILILVPLLVTVFSSFKITKDIMNHFFGLPNPFTLSNYERLISDGIGGYFWNSAVITVLSLIVVAFFIPAAAYSIARNMSKKKAFAIMYSLLILGIFVPFQVIMIPITVMMSKLGLANMWGLVLLYLTYAIPQTLFLYVGYIKISVPDSLDEAAEIDGADRFTTYRRIIFPMLKPMHATTLIINALWFWNDFMLPLLILNKDSKLWTLPLFQYNYQGQYFNDYGPSFASYIVGIVTITVVYLIFQKHIISGMSNGAVK</sequence>
<evidence type="ECO:0000256" key="5">
    <source>
        <dbReference type="ARBA" id="ARBA00022989"/>
    </source>
</evidence>
<dbReference type="Pfam" id="PF00528">
    <property type="entry name" value="BPD_transp_1"/>
    <property type="match status" value="1"/>
</dbReference>
<dbReference type="PANTHER" id="PTHR32243:SF24">
    <property type="entry name" value="DIACETYLCHITOBIOSE UPTAKE SYSTEM PERMEASE PROTEIN NGCG"/>
    <property type="match status" value="1"/>
</dbReference>
<feature type="transmembrane region" description="Helical" evidence="7">
    <location>
        <begin position="68"/>
        <end position="92"/>
    </location>
</feature>
<dbReference type="GO" id="GO:0005886">
    <property type="term" value="C:plasma membrane"/>
    <property type="evidence" value="ECO:0007669"/>
    <property type="project" value="UniProtKB-SubCell"/>
</dbReference>
<keyword evidence="3" id="KW-1003">Cell membrane</keyword>
<reference evidence="9 10" key="1">
    <citation type="submission" date="2014-05" db="EMBL/GenBank/DDBJ databases">
        <authorList>
            <person name="Daugherty S.C."/>
            <person name="Tallon L.J."/>
            <person name="Sadzewicz L."/>
            <person name="Kilian M."/>
            <person name="Tettelin H."/>
        </authorList>
    </citation>
    <scope>NUCLEOTIDE SEQUENCE [LARGE SCALE GENOMIC DNA]</scope>
    <source>
        <strain evidence="9 10">SK608</strain>
    </source>
</reference>
<dbReference type="AlphaFoldDB" id="A0A081QWZ2"/>
<dbReference type="Proteomes" id="UP000028022">
    <property type="component" value="Unassembled WGS sequence"/>
</dbReference>
<accession>A0A081QWZ2</accession>
<feature type="transmembrane region" description="Helical" evidence="7">
    <location>
        <begin position="104"/>
        <end position="126"/>
    </location>
</feature>
<dbReference type="CDD" id="cd06261">
    <property type="entry name" value="TM_PBP2"/>
    <property type="match status" value="1"/>
</dbReference>
<keyword evidence="6 7" id="KW-0472">Membrane</keyword>
<dbReference type="GO" id="GO:0055085">
    <property type="term" value="P:transmembrane transport"/>
    <property type="evidence" value="ECO:0007669"/>
    <property type="project" value="InterPro"/>
</dbReference>
<dbReference type="SUPFAM" id="SSF161098">
    <property type="entry name" value="MetI-like"/>
    <property type="match status" value="1"/>
</dbReference>
<evidence type="ECO:0000256" key="3">
    <source>
        <dbReference type="ARBA" id="ARBA00022475"/>
    </source>
</evidence>
<dbReference type="EMBL" id="JPFZ01000009">
    <property type="protein sequence ID" value="KEQ47465.1"/>
    <property type="molecule type" value="Genomic_DNA"/>
</dbReference>
<evidence type="ECO:0000256" key="1">
    <source>
        <dbReference type="ARBA" id="ARBA00004651"/>
    </source>
</evidence>
<evidence type="ECO:0000313" key="10">
    <source>
        <dbReference type="Proteomes" id="UP000028022"/>
    </source>
</evidence>
<name>A0A081QWZ2_STRMT</name>
<feature type="transmembrane region" description="Helical" evidence="7">
    <location>
        <begin position="246"/>
        <end position="263"/>
    </location>
</feature>
<dbReference type="Gene3D" id="1.10.3720.10">
    <property type="entry name" value="MetI-like"/>
    <property type="match status" value="1"/>
</dbReference>
<organism evidence="9 10">
    <name type="scientific">Streptococcus mitis</name>
    <dbReference type="NCBI Taxonomy" id="28037"/>
    <lineage>
        <taxon>Bacteria</taxon>
        <taxon>Bacillati</taxon>
        <taxon>Bacillota</taxon>
        <taxon>Bacilli</taxon>
        <taxon>Lactobacillales</taxon>
        <taxon>Streptococcaceae</taxon>
        <taxon>Streptococcus</taxon>
        <taxon>Streptococcus mitis group</taxon>
    </lineage>
</organism>
<evidence type="ECO:0000256" key="6">
    <source>
        <dbReference type="ARBA" id="ARBA00023136"/>
    </source>
</evidence>
<keyword evidence="5 7" id="KW-1133">Transmembrane helix</keyword>
<feature type="transmembrane region" description="Helical" evidence="7">
    <location>
        <begin position="195"/>
        <end position="218"/>
    </location>
</feature>
<protein>
    <submittedName>
        <fullName evidence="9">Binding--dependent transport system inner membrane component family protein</fullName>
    </submittedName>
</protein>
<dbReference type="InterPro" id="IPR050901">
    <property type="entry name" value="BP-dep_ABC_trans_perm"/>
</dbReference>
<keyword evidence="4 7" id="KW-0812">Transmembrane</keyword>
<comment type="subcellular location">
    <subcellularLocation>
        <location evidence="1 7">Cell membrane</location>
        <topology evidence="1 7">Multi-pass membrane protein</topology>
    </subcellularLocation>
</comment>
<proteinExistence type="inferred from homology"/>
<feature type="domain" description="ABC transmembrane type-1" evidence="8">
    <location>
        <begin position="69"/>
        <end position="263"/>
    </location>
</feature>
<dbReference type="RefSeq" id="WP_033676402.1">
    <property type="nucleotide sequence ID" value="NZ_JAHZPS010000038.1"/>
</dbReference>
<dbReference type="InterPro" id="IPR035906">
    <property type="entry name" value="MetI-like_sf"/>
</dbReference>
<evidence type="ECO:0000256" key="2">
    <source>
        <dbReference type="ARBA" id="ARBA00022448"/>
    </source>
</evidence>
<feature type="transmembrane region" description="Helical" evidence="7">
    <location>
        <begin position="138"/>
        <end position="160"/>
    </location>
</feature>
<dbReference type="InterPro" id="IPR000515">
    <property type="entry name" value="MetI-like"/>
</dbReference>
<evidence type="ECO:0000313" key="9">
    <source>
        <dbReference type="EMBL" id="KEQ47465.1"/>
    </source>
</evidence>
<keyword evidence="2 7" id="KW-0813">Transport</keyword>
<dbReference type="PANTHER" id="PTHR32243">
    <property type="entry name" value="MALTOSE TRANSPORT SYSTEM PERMEASE-RELATED"/>
    <property type="match status" value="1"/>
</dbReference>
<comment type="caution">
    <text evidence="9">The sequence shown here is derived from an EMBL/GenBank/DDBJ whole genome shotgun (WGS) entry which is preliminary data.</text>
</comment>
<evidence type="ECO:0000259" key="8">
    <source>
        <dbReference type="PROSITE" id="PS50928"/>
    </source>
</evidence>
<feature type="transmembrane region" description="Helical" evidence="7">
    <location>
        <begin position="12"/>
        <end position="35"/>
    </location>
</feature>
<evidence type="ECO:0000256" key="4">
    <source>
        <dbReference type="ARBA" id="ARBA00022692"/>
    </source>
</evidence>
<dbReference type="PROSITE" id="PS50928">
    <property type="entry name" value="ABC_TM1"/>
    <property type="match status" value="1"/>
</dbReference>
<comment type="similarity">
    <text evidence="7">Belongs to the binding-protein-dependent transport system permease family.</text>
</comment>
<evidence type="ECO:0000256" key="7">
    <source>
        <dbReference type="RuleBase" id="RU363032"/>
    </source>
</evidence>